<dbReference type="EMBL" id="CP045921">
    <property type="protein sequence ID" value="QHN42885.1"/>
    <property type="molecule type" value="Genomic_DNA"/>
</dbReference>
<dbReference type="InterPro" id="IPR046816">
    <property type="entry name" value="MmeI_Mtase"/>
</dbReference>
<gene>
    <name evidence="10" type="ORF">GII36_03405</name>
</gene>
<evidence type="ECO:0000259" key="6">
    <source>
        <dbReference type="Pfam" id="PF20465"/>
    </source>
</evidence>
<keyword evidence="3" id="KW-0808">Transferase</keyword>
<dbReference type="RefSeq" id="WP_260762475.1">
    <property type="nucleotide sequence ID" value="NZ_CP045921.1"/>
</dbReference>
<dbReference type="PANTHER" id="PTHR33841:SF1">
    <property type="entry name" value="DNA METHYLTRANSFERASE A"/>
    <property type="match status" value="1"/>
</dbReference>
<feature type="domain" description="MmeI-like helicase spacer" evidence="6">
    <location>
        <begin position="178"/>
        <end position="256"/>
    </location>
</feature>
<protein>
    <recommendedName>
        <fullName evidence="1">site-specific DNA-methyltransferase (adenine-specific)</fullName>
        <ecNumber evidence="1">2.1.1.72</ecNumber>
    </recommendedName>
</protein>
<evidence type="ECO:0000256" key="4">
    <source>
        <dbReference type="ARBA" id="ARBA00047942"/>
    </source>
</evidence>
<evidence type="ECO:0000313" key="11">
    <source>
        <dbReference type="Proteomes" id="UP001059824"/>
    </source>
</evidence>
<feature type="domain" description="MmeI-like N-terminal" evidence="5">
    <location>
        <begin position="16"/>
        <end position="163"/>
    </location>
</feature>
<dbReference type="InterPro" id="IPR046817">
    <property type="entry name" value="MmeI_N"/>
</dbReference>
<evidence type="ECO:0000259" key="7">
    <source>
        <dbReference type="Pfam" id="PF20466"/>
    </source>
</evidence>
<dbReference type="Pfam" id="PF20464">
    <property type="entry name" value="MmeI_N"/>
    <property type="match status" value="1"/>
</dbReference>
<feature type="domain" description="MmeI-like C-terminal" evidence="8">
    <location>
        <begin position="855"/>
        <end position="931"/>
    </location>
</feature>
<name>A0A857MM49_9BACT</name>
<dbReference type="InterPro" id="IPR046820">
    <property type="entry name" value="MmeI_TRD"/>
</dbReference>
<dbReference type="AlphaFoldDB" id="A0A857MM49"/>
<evidence type="ECO:0000259" key="5">
    <source>
        <dbReference type="Pfam" id="PF20464"/>
    </source>
</evidence>
<accession>A0A857MM49</accession>
<dbReference type="InterPro" id="IPR029063">
    <property type="entry name" value="SAM-dependent_MTases_sf"/>
</dbReference>
<dbReference type="SUPFAM" id="SSF53335">
    <property type="entry name" value="S-adenosyl-L-methionine-dependent methyltransferases"/>
    <property type="match status" value="1"/>
</dbReference>
<dbReference type="Pfam" id="PF20473">
    <property type="entry name" value="MmeI_Mtase"/>
    <property type="match status" value="1"/>
</dbReference>
<dbReference type="Proteomes" id="UP001059824">
    <property type="component" value="Chromosome"/>
</dbReference>
<dbReference type="Gene3D" id="3.40.50.150">
    <property type="entry name" value="Vaccinia Virus protein VP39"/>
    <property type="match status" value="1"/>
</dbReference>
<dbReference type="KEGG" id="mama:GII36_03405"/>
<proteinExistence type="predicted"/>
<keyword evidence="2 10" id="KW-0489">Methyltransferase</keyword>
<evidence type="ECO:0000313" key="10">
    <source>
        <dbReference type="EMBL" id="QHN42885.1"/>
    </source>
</evidence>
<evidence type="ECO:0000256" key="1">
    <source>
        <dbReference type="ARBA" id="ARBA00011900"/>
    </source>
</evidence>
<evidence type="ECO:0000259" key="8">
    <source>
        <dbReference type="Pfam" id="PF20467"/>
    </source>
</evidence>
<dbReference type="Pfam" id="PF20465">
    <property type="entry name" value="MmeI_hel"/>
    <property type="match status" value="1"/>
</dbReference>
<feature type="domain" description="MmeI-like DNA-methyltransferase" evidence="9">
    <location>
        <begin position="335"/>
        <end position="630"/>
    </location>
</feature>
<dbReference type="Pfam" id="PF20466">
    <property type="entry name" value="MmeI_TRD"/>
    <property type="match status" value="1"/>
</dbReference>
<dbReference type="EC" id="2.1.1.72" evidence="1"/>
<evidence type="ECO:0000256" key="2">
    <source>
        <dbReference type="ARBA" id="ARBA00022603"/>
    </source>
</evidence>
<dbReference type="PANTHER" id="PTHR33841">
    <property type="entry name" value="DNA METHYLTRANSFERASE YEEA-RELATED"/>
    <property type="match status" value="1"/>
</dbReference>
<reference evidence="10" key="1">
    <citation type="journal article" date="2021" name="Nat. Microbiol.">
        <title>Cocultivation of an ultrasmall environmental parasitic bacterium with lytic ability against bacteria associated with wastewater foams.</title>
        <authorList>
            <person name="Batinovic S."/>
            <person name="Rose J.J.A."/>
            <person name="Ratcliffe J."/>
            <person name="Seviour R.J."/>
            <person name="Petrovski S."/>
        </authorList>
    </citation>
    <scope>NUCLEOTIDE SEQUENCE</scope>
    <source>
        <strain evidence="10">JR1</strain>
    </source>
</reference>
<evidence type="ECO:0000256" key="3">
    <source>
        <dbReference type="ARBA" id="ARBA00022679"/>
    </source>
</evidence>
<dbReference type="InterPro" id="IPR050953">
    <property type="entry name" value="N4_N6_ade-DNA_methylase"/>
</dbReference>
<sequence>MRLAFADVQRNVTELANRESYNIDILYELLAAYGRASSAITKLRQGSLNLASDKENDVLQRGVVYFRHITDSSKLRSTLEELEQDPLVVRYNPRYLIVTDYDKLVAIDTKKDTRLDINLRDIDRDVDFFYGWTGDEITDEKTEAVADRRAADKMQELYSEIEKFNAERLADPQANFRHDLNVFFSRLLFCFFAEDTRVFSNDEKAIFTGSIKDYTQTDGSDLDTFLRTLFDALDTEDKSSFTSPFSKFPYVNGTIFDTKKHSIGIPKFNAQARKLILDCGNLNWSEINPDIFGSMFQSIVDENQRHTHGQHYTSVPNIMKTIEPLFLDELREEFDKHYDNPSKLIRLWERISKIKVFDPACGSGNFLIIAYKEMRKIEHAIIERLLLGSLLEEGMKNKLSSQIKLDNFYGIEIDDFPHEIAILSLYLAKHQMNIEFEKQFGREIKLIPLKDNANIIHGNAARLDWNDVCSNVPHAVGIPSAASQQSELIGFENESEQQELVKEEYDEIYLIGNPPYGGARWLDAAQKEDMQLVLGDIKGYGNLDYIAVWFKKAADYIGDSNKCRAAIISTNSIVQGVQVELLWSYIFDTKHEIIFAHQSFKWQNSARNNAGVTVVVIGIGSESSKDKYIYNGGIRQKVDNINAYLSSGSSTIVMSRSKPLSSIPSLDYGSFALDDGHFTISLNEYKDILKASPDAEKFLKPFVGAAEFLRGIERYAVWINEADIEEAKQIPILNKKIQAVYEWRMDSKRASTKKLASTPWRFAEIRYQDRQCLIAPIVSSERRQYIPMSILPKGTVVSNAAFAIYDAEPWLLGILSSKMHMAWVRAVGGQLETRLRYSASVVYNTFPLRPLLEHEKQELTAKARSVLFARENHSEKTLAEMYDPDKMPEDLRQAHEELDVAVDRLYRQKPYNSDEERLADLFALYEQMTNTEKDKK</sequence>
<evidence type="ECO:0000259" key="9">
    <source>
        <dbReference type="Pfam" id="PF20473"/>
    </source>
</evidence>
<dbReference type="Pfam" id="PF20467">
    <property type="entry name" value="MmeI_C"/>
    <property type="match status" value="1"/>
</dbReference>
<feature type="domain" description="MmeI-like target recognition" evidence="7">
    <location>
        <begin position="648"/>
        <end position="849"/>
    </location>
</feature>
<dbReference type="InterPro" id="IPR046818">
    <property type="entry name" value="MmeI_C"/>
</dbReference>
<comment type="catalytic activity">
    <reaction evidence="4">
        <text>a 2'-deoxyadenosine in DNA + S-adenosyl-L-methionine = an N(6)-methyl-2'-deoxyadenosine in DNA + S-adenosyl-L-homocysteine + H(+)</text>
        <dbReference type="Rhea" id="RHEA:15197"/>
        <dbReference type="Rhea" id="RHEA-COMP:12418"/>
        <dbReference type="Rhea" id="RHEA-COMP:12419"/>
        <dbReference type="ChEBI" id="CHEBI:15378"/>
        <dbReference type="ChEBI" id="CHEBI:57856"/>
        <dbReference type="ChEBI" id="CHEBI:59789"/>
        <dbReference type="ChEBI" id="CHEBI:90615"/>
        <dbReference type="ChEBI" id="CHEBI:90616"/>
        <dbReference type="EC" id="2.1.1.72"/>
    </reaction>
</comment>
<dbReference type="GO" id="GO:0032259">
    <property type="term" value="P:methylation"/>
    <property type="evidence" value="ECO:0007669"/>
    <property type="project" value="UniProtKB-KW"/>
</dbReference>
<dbReference type="REBASE" id="479626">
    <property type="entry name" value="MamJR1ORF3405P"/>
</dbReference>
<organism evidence="10 11">
    <name type="scientific">Candidatus Mycosynbacter amalyticus</name>
    <dbReference type="NCBI Taxonomy" id="2665156"/>
    <lineage>
        <taxon>Bacteria</taxon>
        <taxon>Candidatus Saccharimonadota</taxon>
        <taxon>Candidatus Saccharimonadota incertae sedis</taxon>
        <taxon>Candidatus Mycosynbacter</taxon>
    </lineage>
</organism>
<dbReference type="GO" id="GO:0009007">
    <property type="term" value="F:site-specific DNA-methyltransferase (adenine-specific) activity"/>
    <property type="evidence" value="ECO:0007669"/>
    <property type="project" value="UniProtKB-EC"/>
</dbReference>
<keyword evidence="11" id="KW-1185">Reference proteome</keyword>
<dbReference type="InterPro" id="IPR046819">
    <property type="entry name" value="MmeI_hel"/>
</dbReference>